<dbReference type="EMBL" id="VSSQ01094157">
    <property type="protein sequence ID" value="MPN38741.1"/>
    <property type="molecule type" value="Genomic_DNA"/>
</dbReference>
<dbReference type="AlphaFoldDB" id="A0A645HI84"/>
<reference evidence="1" key="1">
    <citation type="submission" date="2019-08" db="EMBL/GenBank/DDBJ databases">
        <authorList>
            <person name="Kucharzyk K."/>
            <person name="Murdoch R.W."/>
            <person name="Higgins S."/>
            <person name="Loffler F."/>
        </authorList>
    </citation>
    <scope>NUCLEOTIDE SEQUENCE</scope>
</reference>
<sequence>MHNADIVISGQGFRQHLDQAAIQFNCHHLGSGFSQTLRERPNSRTNFQDRFSRTDIGSPYNAIDDIFVNEKVLP</sequence>
<proteinExistence type="predicted"/>
<name>A0A645HI84_9ZZZZ</name>
<evidence type="ECO:0000313" key="1">
    <source>
        <dbReference type="EMBL" id="MPN38741.1"/>
    </source>
</evidence>
<gene>
    <name evidence="1" type="ORF">SDC9_186266</name>
</gene>
<organism evidence="1">
    <name type="scientific">bioreactor metagenome</name>
    <dbReference type="NCBI Taxonomy" id="1076179"/>
    <lineage>
        <taxon>unclassified sequences</taxon>
        <taxon>metagenomes</taxon>
        <taxon>ecological metagenomes</taxon>
    </lineage>
</organism>
<protein>
    <submittedName>
        <fullName evidence="1">Uncharacterized protein</fullName>
    </submittedName>
</protein>
<accession>A0A645HI84</accession>
<comment type="caution">
    <text evidence="1">The sequence shown here is derived from an EMBL/GenBank/DDBJ whole genome shotgun (WGS) entry which is preliminary data.</text>
</comment>